<name>A0A2G3E313_9FIRM</name>
<proteinExistence type="predicted"/>
<dbReference type="PANTHER" id="PTHR42756">
    <property type="entry name" value="TRANSCRIPTIONAL REGULATOR, MARR"/>
    <property type="match status" value="1"/>
</dbReference>
<protein>
    <submittedName>
        <fullName evidence="5">MarR family transcriptional regulator</fullName>
    </submittedName>
</protein>
<dbReference type="PANTHER" id="PTHR42756:SF1">
    <property type="entry name" value="TRANSCRIPTIONAL REPRESSOR OF EMRAB OPERON"/>
    <property type="match status" value="1"/>
</dbReference>
<dbReference type="RefSeq" id="WP_031544389.1">
    <property type="nucleotide sequence ID" value="NZ_JANSWH010000019.1"/>
</dbReference>
<dbReference type="GO" id="GO:0003677">
    <property type="term" value="F:DNA binding"/>
    <property type="evidence" value="ECO:0007669"/>
    <property type="project" value="UniProtKB-KW"/>
</dbReference>
<dbReference type="Pfam" id="PF01047">
    <property type="entry name" value="MarR"/>
    <property type="match status" value="1"/>
</dbReference>
<comment type="caution">
    <text evidence="5">The sequence shown here is derived from an EMBL/GenBank/DDBJ whole genome shotgun (WGS) entry which is preliminary data.</text>
</comment>
<dbReference type="SMART" id="SM00347">
    <property type="entry name" value="HTH_MARR"/>
    <property type="match status" value="1"/>
</dbReference>
<evidence type="ECO:0000313" key="5">
    <source>
        <dbReference type="EMBL" id="PHU37662.1"/>
    </source>
</evidence>
<sequence>MKLQDAFVKVYSNFKLHFYKKVFEKLEDRETSLTTVETFCMEIIYALGRPTVAQFSEVANLSSPNAAYKINNLVKKNYLRRVQSTTDRREFYLEVTDKYLNYYNISQQYVNQVMQRMQERFTEEELATLQKILTVMDEELMPEVQLKTKKQEK</sequence>
<evidence type="ECO:0000259" key="4">
    <source>
        <dbReference type="PROSITE" id="PS50995"/>
    </source>
</evidence>
<keyword evidence="6" id="KW-1185">Reference proteome</keyword>
<evidence type="ECO:0000256" key="3">
    <source>
        <dbReference type="ARBA" id="ARBA00023163"/>
    </source>
</evidence>
<evidence type="ECO:0000313" key="6">
    <source>
        <dbReference type="Proteomes" id="UP000224563"/>
    </source>
</evidence>
<dbReference type="AlphaFoldDB" id="A0A2G3E313"/>
<dbReference type="InterPro" id="IPR000835">
    <property type="entry name" value="HTH_MarR-typ"/>
</dbReference>
<evidence type="ECO:0000256" key="1">
    <source>
        <dbReference type="ARBA" id="ARBA00023015"/>
    </source>
</evidence>
<organism evidence="5 6">
    <name type="scientific">Agathobacter ruminis</name>
    <dbReference type="NCBI Taxonomy" id="1712665"/>
    <lineage>
        <taxon>Bacteria</taxon>
        <taxon>Bacillati</taxon>
        <taxon>Bacillota</taxon>
        <taxon>Clostridia</taxon>
        <taxon>Lachnospirales</taxon>
        <taxon>Lachnospiraceae</taxon>
        <taxon>Agathobacter</taxon>
    </lineage>
</organism>
<dbReference type="InterPro" id="IPR036390">
    <property type="entry name" value="WH_DNA-bd_sf"/>
</dbReference>
<evidence type="ECO:0000256" key="2">
    <source>
        <dbReference type="ARBA" id="ARBA00023125"/>
    </source>
</evidence>
<dbReference type="SUPFAM" id="SSF46785">
    <property type="entry name" value="Winged helix' DNA-binding domain"/>
    <property type="match status" value="1"/>
</dbReference>
<dbReference type="InterPro" id="IPR036388">
    <property type="entry name" value="WH-like_DNA-bd_sf"/>
</dbReference>
<keyword evidence="3" id="KW-0804">Transcription</keyword>
<reference evidence="5 6" key="2">
    <citation type="submission" date="2017-10" db="EMBL/GenBank/DDBJ databases">
        <authorList>
            <person name="Banno H."/>
            <person name="Chua N.-H."/>
        </authorList>
    </citation>
    <scope>NUCLEOTIDE SEQUENCE [LARGE SCALE GENOMIC DNA]</scope>
    <source>
        <strain evidence="5 6">JK623</strain>
    </source>
</reference>
<dbReference type="PROSITE" id="PS50995">
    <property type="entry name" value="HTH_MARR_2"/>
    <property type="match status" value="1"/>
</dbReference>
<dbReference type="EMBL" id="PDYG01000032">
    <property type="protein sequence ID" value="PHU37662.1"/>
    <property type="molecule type" value="Genomic_DNA"/>
</dbReference>
<dbReference type="Proteomes" id="UP000224563">
    <property type="component" value="Unassembled WGS sequence"/>
</dbReference>
<feature type="domain" description="HTH marR-type" evidence="4">
    <location>
        <begin position="1"/>
        <end position="138"/>
    </location>
</feature>
<dbReference type="GO" id="GO:0003700">
    <property type="term" value="F:DNA-binding transcription factor activity"/>
    <property type="evidence" value="ECO:0007669"/>
    <property type="project" value="InterPro"/>
</dbReference>
<reference evidence="5 6" key="1">
    <citation type="submission" date="2017-10" db="EMBL/GenBank/DDBJ databases">
        <title>Resolving the taxonomy of Roseburia spp., Eubacterium rectale and Agathobacter spp. through phylogenomic analysis.</title>
        <authorList>
            <person name="Sheridan P.O."/>
            <person name="Walker A.W."/>
            <person name="Duncan S.H."/>
            <person name="Scott K.P."/>
            <person name="Toole P.W.O."/>
            <person name="Luis P."/>
            <person name="Flint H.J."/>
        </authorList>
    </citation>
    <scope>NUCLEOTIDE SEQUENCE [LARGE SCALE GENOMIC DNA]</scope>
    <source>
        <strain evidence="5 6">JK623</strain>
    </source>
</reference>
<keyword evidence="1" id="KW-0805">Transcription regulation</keyword>
<gene>
    <name evidence="5" type="ORF">CSX02_06570</name>
</gene>
<keyword evidence="2" id="KW-0238">DNA-binding</keyword>
<accession>A0A2G3E313</accession>
<dbReference type="Gene3D" id="1.10.10.10">
    <property type="entry name" value="Winged helix-like DNA-binding domain superfamily/Winged helix DNA-binding domain"/>
    <property type="match status" value="1"/>
</dbReference>